<dbReference type="PANTHER" id="PTHR42709">
    <property type="entry name" value="ALKALINE PHOSPHATASE LIKE PROTEIN"/>
    <property type="match status" value="1"/>
</dbReference>
<feature type="transmembrane region" description="Helical" evidence="6">
    <location>
        <begin position="89"/>
        <end position="115"/>
    </location>
</feature>
<accession>A0A0J9E2W7</accession>
<dbReference type="Proteomes" id="UP000037178">
    <property type="component" value="Unassembled WGS sequence"/>
</dbReference>
<evidence type="ECO:0000256" key="4">
    <source>
        <dbReference type="ARBA" id="ARBA00022989"/>
    </source>
</evidence>
<sequence>MIDALAQYLPVWGYALLVVFNAVGRCGIPLPSSALMLMLGALVVGGPTELGLAIALGYGAALAGDLAAYPLGRWGGARLGALTARRPKVAALMASAEALAARWGALAVLITRWPLSTLGPYVNLVAGAVRMPLGGYIGWCLVGELIWVSLYLSLGYGFAASLDWILARAGQASQAALLVAGLAALLVWRIARRRRALPPKE</sequence>
<keyword evidence="5 6" id="KW-0472">Membrane</keyword>
<protein>
    <submittedName>
        <fullName evidence="8">DedA protein</fullName>
    </submittedName>
</protein>
<dbReference type="GO" id="GO:0005886">
    <property type="term" value="C:plasma membrane"/>
    <property type="evidence" value="ECO:0007669"/>
    <property type="project" value="UniProtKB-SubCell"/>
</dbReference>
<proteinExistence type="predicted"/>
<dbReference type="Pfam" id="PF09335">
    <property type="entry name" value="VTT_dom"/>
    <property type="match status" value="1"/>
</dbReference>
<dbReference type="EMBL" id="LFTY01000002">
    <property type="protein sequence ID" value="KMW57075.1"/>
    <property type="molecule type" value="Genomic_DNA"/>
</dbReference>
<evidence type="ECO:0000256" key="1">
    <source>
        <dbReference type="ARBA" id="ARBA00004651"/>
    </source>
</evidence>
<reference evidence="8 9" key="1">
    <citation type="submission" date="2015-06" db="EMBL/GenBank/DDBJ databases">
        <title>Draft genome sequence of an Alphaproteobacteria species associated to the Mediterranean sponge Oscarella lobularis.</title>
        <authorList>
            <person name="Jourda C."/>
            <person name="Santini S."/>
            <person name="Claverie J.-M."/>
        </authorList>
    </citation>
    <scope>NUCLEOTIDE SEQUENCE [LARGE SCALE GENOMIC DNA]</scope>
    <source>
        <strain evidence="8">IGS</strain>
    </source>
</reference>
<evidence type="ECO:0000313" key="9">
    <source>
        <dbReference type="Proteomes" id="UP000037178"/>
    </source>
</evidence>
<dbReference type="PANTHER" id="PTHR42709:SF6">
    <property type="entry name" value="UNDECAPRENYL PHOSPHATE TRANSPORTER A"/>
    <property type="match status" value="1"/>
</dbReference>
<evidence type="ECO:0000256" key="6">
    <source>
        <dbReference type="SAM" id="Phobius"/>
    </source>
</evidence>
<evidence type="ECO:0000256" key="3">
    <source>
        <dbReference type="ARBA" id="ARBA00022692"/>
    </source>
</evidence>
<evidence type="ECO:0000256" key="2">
    <source>
        <dbReference type="ARBA" id="ARBA00022475"/>
    </source>
</evidence>
<feature type="domain" description="VTT" evidence="7">
    <location>
        <begin position="30"/>
        <end position="156"/>
    </location>
</feature>
<organism evidence="8 9">
    <name type="scientific">Candidatus Rhodobacter oscarellae</name>
    <dbReference type="NCBI Taxonomy" id="1675527"/>
    <lineage>
        <taxon>Bacteria</taxon>
        <taxon>Pseudomonadati</taxon>
        <taxon>Pseudomonadota</taxon>
        <taxon>Alphaproteobacteria</taxon>
        <taxon>Rhodobacterales</taxon>
        <taxon>Rhodobacter group</taxon>
        <taxon>Rhodobacter</taxon>
    </lineage>
</organism>
<gene>
    <name evidence="8" type="ORF">AIOL_002033</name>
</gene>
<dbReference type="RefSeq" id="WP_049642858.1">
    <property type="nucleotide sequence ID" value="NZ_LFTY01000002.1"/>
</dbReference>
<keyword evidence="2" id="KW-1003">Cell membrane</keyword>
<dbReference type="STRING" id="1675527.AIOL_002033"/>
<keyword evidence="3 6" id="KW-0812">Transmembrane</keyword>
<keyword evidence="4 6" id="KW-1133">Transmembrane helix</keyword>
<evidence type="ECO:0000256" key="5">
    <source>
        <dbReference type="ARBA" id="ARBA00023136"/>
    </source>
</evidence>
<feature type="transmembrane region" description="Helical" evidence="6">
    <location>
        <begin position="12"/>
        <end position="30"/>
    </location>
</feature>
<comment type="subcellular location">
    <subcellularLocation>
        <location evidence="1">Cell membrane</location>
        <topology evidence="1">Multi-pass membrane protein</topology>
    </subcellularLocation>
</comment>
<comment type="caution">
    <text evidence="8">The sequence shown here is derived from an EMBL/GenBank/DDBJ whole genome shotgun (WGS) entry which is preliminary data.</text>
</comment>
<name>A0A0J9E2W7_9RHOB</name>
<evidence type="ECO:0000313" key="8">
    <source>
        <dbReference type="EMBL" id="KMW57075.1"/>
    </source>
</evidence>
<evidence type="ECO:0000259" key="7">
    <source>
        <dbReference type="Pfam" id="PF09335"/>
    </source>
</evidence>
<dbReference type="InterPro" id="IPR032816">
    <property type="entry name" value="VTT_dom"/>
</dbReference>
<feature type="transmembrane region" description="Helical" evidence="6">
    <location>
        <begin position="172"/>
        <end position="191"/>
    </location>
</feature>
<dbReference type="AlphaFoldDB" id="A0A0J9E2W7"/>
<dbReference type="PATRIC" id="fig|1675527.3.peg.2138"/>
<dbReference type="OrthoDB" id="9782291at2"/>
<dbReference type="InterPro" id="IPR051311">
    <property type="entry name" value="DedA_domain"/>
</dbReference>
<keyword evidence="9" id="KW-1185">Reference proteome</keyword>